<protein>
    <recommendedName>
        <fullName evidence="3 6">Beta-lactamase</fullName>
        <ecNumber evidence="3 6">3.5.2.6</ecNumber>
    </recommendedName>
</protein>
<evidence type="ECO:0000259" key="8">
    <source>
        <dbReference type="Pfam" id="PF13354"/>
    </source>
</evidence>
<name>A0A2Z4XYM5_9GAMM</name>
<dbReference type="RefSeq" id="WP_112870172.1">
    <property type="nucleotide sequence ID" value="NZ_CP021781.1"/>
</dbReference>
<dbReference type="InterPro" id="IPR012338">
    <property type="entry name" value="Beta-lactam/transpept-like"/>
</dbReference>
<evidence type="ECO:0000256" key="1">
    <source>
        <dbReference type="ARBA" id="ARBA00001526"/>
    </source>
</evidence>
<dbReference type="Pfam" id="PF13354">
    <property type="entry name" value="Beta-lactamase2"/>
    <property type="match status" value="1"/>
</dbReference>
<sequence>MKTFFSLLLCIVTTSTFALSTDDIKLAKDIKKIEVKHGGKIGVYTINRNNWKNFSFQSSFYFPVCSTYKILVVGAILKQNMTDKNLLNEKIKISPNSIAGYSPITNKHLNKKMTVAELCHASILSDNTATNLLVEKLGGLEKLSEFNLSLGDHATKIADKEPEINDVNLRTNINKTTPKIMTRDINKLAFSNDILDKKHRLLFKKWLKDNDTGKNRITAGAPSNWLVGDKTGTCEYGTTNDVAIIWPNNSRAIAMSVFYTQTEKNAKPNEKIIKEVSQLVLKKLKTENSKK</sequence>
<dbReference type="GO" id="GO:0030655">
    <property type="term" value="P:beta-lactam antibiotic catabolic process"/>
    <property type="evidence" value="ECO:0007669"/>
    <property type="project" value="InterPro"/>
</dbReference>
<evidence type="ECO:0000313" key="10">
    <source>
        <dbReference type="EMBL" id="QIW12234.1"/>
    </source>
</evidence>
<evidence type="ECO:0000256" key="5">
    <source>
        <dbReference type="ARBA" id="ARBA00023251"/>
    </source>
</evidence>
<comment type="similarity">
    <text evidence="2 6">Belongs to the class-A beta-lactamase family.</text>
</comment>
<dbReference type="Proteomes" id="UP000681131">
    <property type="component" value="Chromosome"/>
</dbReference>
<evidence type="ECO:0000256" key="6">
    <source>
        <dbReference type="RuleBase" id="RU361140"/>
    </source>
</evidence>
<dbReference type="GO" id="GO:0046677">
    <property type="term" value="P:response to antibiotic"/>
    <property type="evidence" value="ECO:0007669"/>
    <property type="project" value="UniProtKB-UniRule"/>
</dbReference>
<reference evidence="10 12" key="2">
    <citation type="submission" date="2019-08" db="EMBL/GenBank/DDBJ databases">
        <title>Complete genome sequences of Francisella adeliensis (FSC1325 and FSC1326).</title>
        <authorList>
            <person name="Ohrman C."/>
            <person name="Uneklint I."/>
            <person name="Vallesi A."/>
            <person name="Karlsson L."/>
            <person name="Sjodin A."/>
        </authorList>
    </citation>
    <scope>NUCLEOTIDE SEQUENCE [LARGE SCALE GENOMIC DNA]</scope>
    <source>
        <strain evidence="10 12">FSC1325</strain>
    </source>
</reference>
<dbReference type="PANTHER" id="PTHR35333">
    <property type="entry name" value="BETA-LACTAMASE"/>
    <property type="match status" value="1"/>
</dbReference>
<dbReference type="PANTHER" id="PTHR35333:SF3">
    <property type="entry name" value="BETA-LACTAMASE-TYPE TRANSPEPTIDASE FOLD CONTAINING PROTEIN"/>
    <property type="match status" value="1"/>
</dbReference>
<keyword evidence="12" id="KW-1185">Reference proteome</keyword>
<dbReference type="OrthoDB" id="9784149at2"/>
<accession>A0A2Z4XYM5</accession>
<gene>
    <name evidence="10" type="primary">bla</name>
    <name evidence="9" type="ORF">CDH04_06010</name>
    <name evidence="10" type="ORF">FZC43_06015</name>
</gene>
<comment type="catalytic activity">
    <reaction evidence="1 6">
        <text>a beta-lactam + H2O = a substituted beta-amino acid</text>
        <dbReference type="Rhea" id="RHEA:20401"/>
        <dbReference type="ChEBI" id="CHEBI:15377"/>
        <dbReference type="ChEBI" id="CHEBI:35627"/>
        <dbReference type="ChEBI" id="CHEBI:140347"/>
        <dbReference type="EC" id="3.5.2.6"/>
    </reaction>
</comment>
<dbReference type="AlphaFoldDB" id="A0A2Z4XYM5"/>
<dbReference type="InterPro" id="IPR023650">
    <property type="entry name" value="Beta-lactam_class-A_AS"/>
</dbReference>
<evidence type="ECO:0000256" key="2">
    <source>
        <dbReference type="ARBA" id="ARBA00009009"/>
    </source>
</evidence>
<dbReference type="PROSITE" id="PS00146">
    <property type="entry name" value="BETA_LACTAMASE_A"/>
    <property type="match status" value="1"/>
</dbReference>
<reference evidence="9 11" key="1">
    <citation type="submission" date="2017-06" db="EMBL/GenBank/DDBJ databases">
        <title>Complete genome of Francisella adeliensis.</title>
        <authorList>
            <person name="Vallesi A."/>
            <person name="Sjodin A."/>
        </authorList>
    </citation>
    <scope>NUCLEOTIDE SEQUENCE [LARGE SCALE GENOMIC DNA]</scope>
    <source>
        <strain evidence="9 11">FDC440</strain>
    </source>
</reference>
<dbReference type="NCBIfam" id="NF033103">
    <property type="entry name" value="bla_class_A"/>
    <property type="match status" value="1"/>
</dbReference>
<dbReference type="EMBL" id="CP043424">
    <property type="protein sequence ID" value="QIW12234.1"/>
    <property type="molecule type" value="Genomic_DNA"/>
</dbReference>
<dbReference type="Proteomes" id="UP000251120">
    <property type="component" value="Chromosome"/>
</dbReference>
<dbReference type="PRINTS" id="PR00118">
    <property type="entry name" value="BLACTAMASEA"/>
</dbReference>
<dbReference type="Gene3D" id="3.40.710.10">
    <property type="entry name" value="DD-peptidase/beta-lactamase superfamily"/>
    <property type="match status" value="1"/>
</dbReference>
<evidence type="ECO:0000313" key="11">
    <source>
        <dbReference type="Proteomes" id="UP000251120"/>
    </source>
</evidence>
<evidence type="ECO:0000313" key="9">
    <source>
        <dbReference type="EMBL" id="AXA33997.1"/>
    </source>
</evidence>
<evidence type="ECO:0000256" key="3">
    <source>
        <dbReference type="ARBA" id="ARBA00012865"/>
    </source>
</evidence>
<keyword evidence="5 6" id="KW-0046">Antibiotic resistance</keyword>
<dbReference type="KEGG" id="fad:CDH04_06010"/>
<dbReference type="GO" id="GO:0008800">
    <property type="term" value="F:beta-lactamase activity"/>
    <property type="evidence" value="ECO:0007669"/>
    <property type="project" value="UniProtKB-UniRule"/>
</dbReference>
<feature type="chain" id="PRO_5016266679" description="Beta-lactamase" evidence="7">
    <location>
        <begin position="21"/>
        <end position="291"/>
    </location>
</feature>
<organism evidence="9 11">
    <name type="scientific">Francisella adeliensis</name>
    <dbReference type="NCBI Taxonomy" id="2007306"/>
    <lineage>
        <taxon>Bacteria</taxon>
        <taxon>Pseudomonadati</taxon>
        <taxon>Pseudomonadota</taxon>
        <taxon>Gammaproteobacteria</taxon>
        <taxon>Thiotrichales</taxon>
        <taxon>Francisellaceae</taxon>
        <taxon>Francisella</taxon>
    </lineage>
</organism>
<evidence type="ECO:0000256" key="7">
    <source>
        <dbReference type="SAM" id="SignalP"/>
    </source>
</evidence>
<dbReference type="EC" id="3.5.2.6" evidence="3 6"/>
<dbReference type="InterPro" id="IPR000871">
    <property type="entry name" value="Beta-lactam_class-A"/>
</dbReference>
<evidence type="ECO:0000313" key="12">
    <source>
        <dbReference type="Proteomes" id="UP000681131"/>
    </source>
</evidence>
<feature type="domain" description="Beta-lactamase class A catalytic" evidence="8">
    <location>
        <begin position="42"/>
        <end position="258"/>
    </location>
</feature>
<keyword evidence="4 6" id="KW-0378">Hydrolase</keyword>
<keyword evidence="7" id="KW-0732">Signal</keyword>
<dbReference type="InterPro" id="IPR045155">
    <property type="entry name" value="Beta-lactam_cat"/>
</dbReference>
<proteinExistence type="inferred from homology"/>
<evidence type="ECO:0000256" key="4">
    <source>
        <dbReference type="ARBA" id="ARBA00022801"/>
    </source>
</evidence>
<feature type="signal peptide" evidence="7">
    <location>
        <begin position="1"/>
        <end position="20"/>
    </location>
</feature>
<dbReference type="EMBL" id="CP021781">
    <property type="protein sequence ID" value="AXA33997.1"/>
    <property type="molecule type" value="Genomic_DNA"/>
</dbReference>
<dbReference type="SUPFAM" id="SSF56601">
    <property type="entry name" value="beta-lactamase/transpeptidase-like"/>
    <property type="match status" value="1"/>
</dbReference>